<sequence>MKDISRIDAVVVGSGPNGLAAALEIARAGFSVTVLEAHEEFGGGTRSAELTLPGFVHDVCSAVHPLAPDSAALAKLPLADHGLQWVHPAAPLAHPFDDGRAAVLYRSISETAATLGSDGDRYLHFMSRLVSLWPDVSRDILAPPHVPRHPRNLASFASSAVRSATGLAKSLFRGSLARGLFAGLSAHSFLPLDTPASAAFGMVLGVLGHAAGWPFPRGGSRRISDSMISLLRTLGGHMVGNVSIESLQQLPAAKMIILNLTPRQIVSLAGKRLPWCYRKQLEHYRYGPGVFKIDWALDGPIPWRARECRLAGTVHVGGTMEEIAAGEAEVSSGIYPERPFVLVAQQSLFDDSRAPRGKHTGWAYCHVPHNSSADMTERIEQQVERFAPGFRKLILARHTRTATDFERYNPNCIGGDITGGLQNLRQMLVRPALKLVPYATPLDGVYICSSSTPPGGGVHGLCGYYAAQAAIKKLKADLTV</sequence>
<organism evidence="1 2">
    <name type="scientific">Abyssobacteria bacterium (strain SURF_5)</name>
    <dbReference type="NCBI Taxonomy" id="2093360"/>
    <lineage>
        <taxon>Bacteria</taxon>
        <taxon>Pseudomonadati</taxon>
        <taxon>Candidatus Hydrogenedentota</taxon>
        <taxon>Candidatus Abyssobacteria</taxon>
    </lineage>
</organism>
<evidence type="ECO:0000313" key="2">
    <source>
        <dbReference type="Proteomes" id="UP000265882"/>
    </source>
</evidence>
<dbReference type="Gene3D" id="3.50.50.60">
    <property type="entry name" value="FAD/NAD(P)-binding domain"/>
    <property type="match status" value="1"/>
</dbReference>
<protein>
    <submittedName>
        <fullName evidence="1">NAD(P)/FAD-dependent oxidoreductase</fullName>
    </submittedName>
</protein>
<comment type="caution">
    <text evidence="1">The sequence shown here is derived from an EMBL/GenBank/DDBJ whole genome shotgun (WGS) entry which is preliminary data.</text>
</comment>
<dbReference type="EMBL" id="QZKU01000139">
    <property type="protein sequence ID" value="RJP14985.1"/>
    <property type="molecule type" value="Genomic_DNA"/>
</dbReference>
<dbReference type="PANTHER" id="PTHR10668:SF105">
    <property type="entry name" value="DEHYDROGENASE-RELATED"/>
    <property type="match status" value="1"/>
</dbReference>
<name>A0A3A4N8N5_ABYX5</name>
<evidence type="ECO:0000313" key="1">
    <source>
        <dbReference type="EMBL" id="RJP14985.1"/>
    </source>
</evidence>
<gene>
    <name evidence="1" type="ORF">C4520_20660</name>
</gene>
<dbReference type="Proteomes" id="UP000265882">
    <property type="component" value="Unassembled WGS sequence"/>
</dbReference>
<dbReference type="PANTHER" id="PTHR10668">
    <property type="entry name" value="PHYTOENE DEHYDROGENASE"/>
    <property type="match status" value="1"/>
</dbReference>
<dbReference type="SUPFAM" id="SSF51905">
    <property type="entry name" value="FAD/NAD(P)-binding domain"/>
    <property type="match status" value="1"/>
</dbReference>
<proteinExistence type="predicted"/>
<dbReference type="InterPro" id="IPR036188">
    <property type="entry name" value="FAD/NAD-bd_sf"/>
</dbReference>
<dbReference type="AlphaFoldDB" id="A0A3A4N8N5"/>
<accession>A0A3A4N8N5</accession>
<dbReference type="Pfam" id="PF13450">
    <property type="entry name" value="NAD_binding_8"/>
    <property type="match status" value="1"/>
</dbReference>
<reference evidence="1 2" key="1">
    <citation type="journal article" date="2017" name="ISME J.">
        <title>Energy and carbon metabolisms in a deep terrestrial subsurface fluid microbial community.</title>
        <authorList>
            <person name="Momper L."/>
            <person name="Jungbluth S.P."/>
            <person name="Lee M.D."/>
            <person name="Amend J.P."/>
        </authorList>
    </citation>
    <scope>NUCLEOTIDE SEQUENCE [LARGE SCALE GENOMIC DNA]</scope>
    <source>
        <strain evidence="1">SURF_5</strain>
    </source>
</reference>